<proteinExistence type="inferred from homology"/>
<comment type="subcellular location">
    <subcellularLocation>
        <location evidence="1">Endomembrane system</location>
        <topology evidence="1">Multi-pass membrane protein</topology>
    </subcellularLocation>
</comment>
<dbReference type="Proteomes" id="UP000789901">
    <property type="component" value="Unassembled WGS sequence"/>
</dbReference>
<dbReference type="InterPro" id="IPR004713">
    <property type="entry name" value="CaH_exchang"/>
</dbReference>
<dbReference type="Gene3D" id="1.20.1420.30">
    <property type="entry name" value="NCX, central ion-binding region"/>
    <property type="match status" value="1"/>
</dbReference>
<dbReference type="EMBL" id="CAJVQB010003848">
    <property type="protein sequence ID" value="CAG8619700.1"/>
    <property type="molecule type" value="Genomic_DNA"/>
</dbReference>
<comment type="similarity">
    <text evidence="2">Belongs to the Ca(2+):cation antiporter (CaCA) (TC 2.A.19) family.</text>
</comment>
<dbReference type="PANTHER" id="PTHR31503">
    <property type="entry name" value="VACUOLAR CALCIUM ION TRANSPORTER"/>
    <property type="match status" value="1"/>
</dbReference>
<evidence type="ECO:0000259" key="9">
    <source>
        <dbReference type="Pfam" id="PF01699"/>
    </source>
</evidence>
<evidence type="ECO:0000256" key="5">
    <source>
        <dbReference type="ARBA" id="ARBA00022989"/>
    </source>
</evidence>
<evidence type="ECO:0000256" key="4">
    <source>
        <dbReference type="ARBA" id="ARBA00022692"/>
    </source>
</evidence>
<evidence type="ECO:0000256" key="7">
    <source>
        <dbReference type="ARBA" id="ARBA00023136"/>
    </source>
</evidence>
<feature type="transmembrane region" description="Helical" evidence="8">
    <location>
        <begin position="112"/>
        <end position="136"/>
    </location>
</feature>
<dbReference type="Pfam" id="PF01699">
    <property type="entry name" value="Na_Ca_ex"/>
    <property type="match status" value="1"/>
</dbReference>
<keyword evidence="7 8" id="KW-0472">Membrane</keyword>
<evidence type="ECO:0000256" key="8">
    <source>
        <dbReference type="SAM" id="Phobius"/>
    </source>
</evidence>
<gene>
    <name evidence="10" type="ORF">GMARGA_LOCUS7779</name>
</gene>
<keyword evidence="3" id="KW-0813">Transport</keyword>
<sequence>DIKEQKLEDMNRVDNIIVKNISSKNILKNSELFPRSFLRSLQENKSDDKSNNDFDVSIDITNESECFKITKYLKNFKNILVQLFILAIASVIVFLVSNVMESLVEDLPLSEKFLSIIVLGFIGSVPEHATSINSFYKNDSDSGLNNAFGSNLMMLDGVLPIFTILGWIMNISFSVVTFSPIFILIFITYILVHCAISDGITHSMEGIVLFALYILIARILF</sequence>
<keyword evidence="5 8" id="KW-1133">Transmembrane helix</keyword>
<feature type="domain" description="Sodium/calcium exchanger membrane region" evidence="9">
    <location>
        <begin position="79"/>
        <end position="219"/>
    </location>
</feature>
<dbReference type="PANTHER" id="PTHR31503:SF22">
    <property type="entry name" value="VACUOLAR CALCIUM ION TRANSPORTER"/>
    <property type="match status" value="1"/>
</dbReference>
<feature type="transmembrane region" description="Helical" evidence="8">
    <location>
        <begin position="175"/>
        <end position="196"/>
    </location>
</feature>
<reference evidence="10 11" key="1">
    <citation type="submission" date="2021-06" db="EMBL/GenBank/DDBJ databases">
        <authorList>
            <person name="Kallberg Y."/>
            <person name="Tangrot J."/>
            <person name="Rosling A."/>
        </authorList>
    </citation>
    <scope>NUCLEOTIDE SEQUENCE [LARGE SCALE GENOMIC DNA]</scope>
    <source>
        <strain evidence="10 11">120-4 pot B 10/14</strain>
    </source>
</reference>
<evidence type="ECO:0000313" key="10">
    <source>
        <dbReference type="EMBL" id="CAG8619700.1"/>
    </source>
</evidence>
<keyword evidence="6" id="KW-0406">Ion transport</keyword>
<dbReference type="InterPro" id="IPR004837">
    <property type="entry name" value="NaCa_Exmemb"/>
</dbReference>
<dbReference type="InterPro" id="IPR044880">
    <property type="entry name" value="NCX_ion-bd_dom_sf"/>
</dbReference>
<keyword evidence="11" id="KW-1185">Reference proteome</keyword>
<accession>A0ABN7UKJ6</accession>
<comment type="caution">
    <text evidence="10">The sequence shown here is derived from an EMBL/GenBank/DDBJ whole genome shotgun (WGS) entry which is preliminary data.</text>
</comment>
<evidence type="ECO:0000256" key="1">
    <source>
        <dbReference type="ARBA" id="ARBA00004127"/>
    </source>
</evidence>
<protein>
    <submittedName>
        <fullName evidence="10">44319_t:CDS:1</fullName>
    </submittedName>
</protein>
<name>A0ABN7UKJ6_GIGMA</name>
<feature type="transmembrane region" description="Helical" evidence="8">
    <location>
        <begin position="79"/>
        <end position="100"/>
    </location>
</feature>
<feature type="transmembrane region" description="Helical" evidence="8">
    <location>
        <begin position="203"/>
        <end position="220"/>
    </location>
</feature>
<organism evidence="10 11">
    <name type="scientific">Gigaspora margarita</name>
    <dbReference type="NCBI Taxonomy" id="4874"/>
    <lineage>
        <taxon>Eukaryota</taxon>
        <taxon>Fungi</taxon>
        <taxon>Fungi incertae sedis</taxon>
        <taxon>Mucoromycota</taxon>
        <taxon>Glomeromycotina</taxon>
        <taxon>Glomeromycetes</taxon>
        <taxon>Diversisporales</taxon>
        <taxon>Gigasporaceae</taxon>
        <taxon>Gigaspora</taxon>
    </lineage>
</organism>
<keyword evidence="4 8" id="KW-0812">Transmembrane</keyword>
<feature type="transmembrane region" description="Helical" evidence="8">
    <location>
        <begin position="148"/>
        <end position="169"/>
    </location>
</feature>
<evidence type="ECO:0000313" key="11">
    <source>
        <dbReference type="Proteomes" id="UP000789901"/>
    </source>
</evidence>
<evidence type="ECO:0000256" key="3">
    <source>
        <dbReference type="ARBA" id="ARBA00022448"/>
    </source>
</evidence>
<evidence type="ECO:0000256" key="6">
    <source>
        <dbReference type="ARBA" id="ARBA00023065"/>
    </source>
</evidence>
<evidence type="ECO:0000256" key="2">
    <source>
        <dbReference type="ARBA" id="ARBA00008170"/>
    </source>
</evidence>
<feature type="non-terminal residue" evidence="10">
    <location>
        <position position="1"/>
    </location>
</feature>